<dbReference type="EMBL" id="QQRQ01000001">
    <property type="protein sequence ID" value="RFT07597.1"/>
    <property type="molecule type" value="Genomic_DNA"/>
</dbReference>
<evidence type="ECO:0000256" key="2">
    <source>
        <dbReference type="ARBA" id="ARBA00001946"/>
    </source>
</evidence>
<reference evidence="14 15" key="1">
    <citation type="submission" date="2018-07" db="EMBL/GenBank/DDBJ databases">
        <title>GABA Modulating Bacteria of the Human Gut Microbiota.</title>
        <authorList>
            <person name="Strandwitz P."/>
            <person name="Kim K.H."/>
            <person name="Terekhova D."/>
            <person name="Liu J.K."/>
            <person name="Sharma A."/>
            <person name="Levering J."/>
            <person name="Mcdonald D."/>
            <person name="Dietrich D."/>
            <person name="Ramadhar T.R."/>
            <person name="Lekbua A."/>
            <person name="Mroue N."/>
            <person name="Liston C."/>
            <person name="Stewart E.J."/>
            <person name="Dubin M.J."/>
            <person name="Zengler K."/>
            <person name="Knight R."/>
            <person name="Gilbert J.A."/>
            <person name="Clardy J."/>
            <person name="Lewis K."/>
        </authorList>
    </citation>
    <scope>NUCLEOTIDE SEQUENCE [LARGE SCALE GENOMIC DNA]</scope>
    <source>
        <strain evidence="14 15">KLE1738</strain>
    </source>
</reference>
<dbReference type="InterPro" id="IPR005844">
    <property type="entry name" value="A-D-PHexomutase_a/b/a-I"/>
</dbReference>
<dbReference type="InterPro" id="IPR036900">
    <property type="entry name" value="A-D-PHexomutase_C_sf"/>
</dbReference>
<dbReference type="Pfam" id="PF02880">
    <property type="entry name" value="PGM_PMM_III"/>
    <property type="match status" value="1"/>
</dbReference>
<feature type="domain" description="Alpha-D-phosphohexomutase alpha/beta/alpha" evidence="12">
    <location>
        <begin position="210"/>
        <end position="314"/>
    </location>
</feature>
<dbReference type="InterPro" id="IPR005845">
    <property type="entry name" value="A-D-PHexomutase_a/b/a-II"/>
</dbReference>
<dbReference type="EC" id="5.4.2.2" evidence="4"/>
<evidence type="ECO:0000256" key="1">
    <source>
        <dbReference type="ARBA" id="ARBA00000443"/>
    </source>
</evidence>
<keyword evidence="15" id="KW-1185">Reference proteome</keyword>
<comment type="catalytic activity">
    <reaction evidence="1">
        <text>alpha-D-glucose 1-phosphate = alpha-D-glucose 6-phosphate</text>
        <dbReference type="Rhea" id="RHEA:23536"/>
        <dbReference type="ChEBI" id="CHEBI:58225"/>
        <dbReference type="ChEBI" id="CHEBI:58601"/>
        <dbReference type="EC" id="5.4.2.2"/>
    </reaction>
</comment>
<dbReference type="SUPFAM" id="SSF53738">
    <property type="entry name" value="Phosphoglucomutase, first 3 domains"/>
    <property type="match status" value="3"/>
</dbReference>
<dbReference type="GeneID" id="97994148"/>
<proteinExistence type="inferred from homology"/>
<evidence type="ECO:0000259" key="11">
    <source>
        <dbReference type="Pfam" id="PF02878"/>
    </source>
</evidence>
<dbReference type="Gene3D" id="3.30.310.50">
    <property type="entry name" value="Alpha-D-phosphohexomutase, C-terminal domain"/>
    <property type="match status" value="1"/>
</dbReference>
<keyword evidence="8" id="KW-0413">Isomerase</keyword>
<evidence type="ECO:0000313" key="15">
    <source>
        <dbReference type="Proteomes" id="UP000260649"/>
    </source>
</evidence>
<keyword evidence="7 9" id="KW-0460">Magnesium</keyword>
<keyword evidence="5" id="KW-0597">Phosphoprotein</keyword>
<dbReference type="Pfam" id="PF00408">
    <property type="entry name" value="PGM_PMM_IV"/>
    <property type="match status" value="1"/>
</dbReference>
<dbReference type="GO" id="GO:0005975">
    <property type="term" value="P:carbohydrate metabolic process"/>
    <property type="evidence" value="ECO:0007669"/>
    <property type="project" value="InterPro"/>
</dbReference>
<dbReference type="GO" id="GO:0006166">
    <property type="term" value="P:purine ribonucleoside salvage"/>
    <property type="evidence" value="ECO:0007669"/>
    <property type="project" value="TreeGrafter"/>
</dbReference>
<feature type="domain" description="Alpha-D-phosphohexomutase alpha/beta/alpha" evidence="11">
    <location>
        <begin position="43"/>
        <end position="179"/>
    </location>
</feature>
<dbReference type="Pfam" id="PF02878">
    <property type="entry name" value="PGM_PMM_I"/>
    <property type="match status" value="1"/>
</dbReference>
<comment type="similarity">
    <text evidence="3 9">Belongs to the phosphohexose mutase family.</text>
</comment>
<dbReference type="PANTHER" id="PTHR45745:SF1">
    <property type="entry name" value="PHOSPHOGLUCOMUTASE 2B-RELATED"/>
    <property type="match status" value="1"/>
</dbReference>
<evidence type="ECO:0000256" key="3">
    <source>
        <dbReference type="ARBA" id="ARBA00010231"/>
    </source>
</evidence>
<dbReference type="InterPro" id="IPR016055">
    <property type="entry name" value="A-D-PHexomutase_a/b/a-I/II/III"/>
</dbReference>
<dbReference type="InterPro" id="IPR005846">
    <property type="entry name" value="A-D-PHexomutase_a/b/a-III"/>
</dbReference>
<organism evidence="14 15">
    <name type="scientific">Evtepia gabavorous</name>
    <dbReference type="NCBI Taxonomy" id="2211183"/>
    <lineage>
        <taxon>Bacteria</taxon>
        <taxon>Bacillati</taxon>
        <taxon>Bacillota</taxon>
        <taxon>Clostridia</taxon>
        <taxon>Eubacteriales</taxon>
        <taxon>Evtepia</taxon>
    </lineage>
</organism>
<evidence type="ECO:0000256" key="8">
    <source>
        <dbReference type="ARBA" id="ARBA00023235"/>
    </source>
</evidence>
<dbReference type="OrthoDB" id="9806956at2"/>
<dbReference type="AlphaFoldDB" id="A0A3E2B6F1"/>
<protein>
    <recommendedName>
        <fullName evidence="4">phosphoglucomutase (alpha-D-glucose-1,6-bisphosphate-dependent)</fullName>
        <ecNumber evidence="4">5.4.2.2</ecNumber>
    </recommendedName>
</protein>
<evidence type="ECO:0000256" key="7">
    <source>
        <dbReference type="ARBA" id="ARBA00022842"/>
    </source>
</evidence>
<dbReference type="Pfam" id="PF02879">
    <property type="entry name" value="PGM_PMM_II"/>
    <property type="match status" value="1"/>
</dbReference>
<dbReference type="CDD" id="cd05799">
    <property type="entry name" value="PGM2"/>
    <property type="match status" value="1"/>
</dbReference>
<dbReference type="GO" id="GO:0008973">
    <property type="term" value="F:phosphopentomutase activity"/>
    <property type="evidence" value="ECO:0007669"/>
    <property type="project" value="TreeGrafter"/>
</dbReference>
<evidence type="ECO:0000256" key="9">
    <source>
        <dbReference type="RuleBase" id="RU004326"/>
    </source>
</evidence>
<dbReference type="SUPFAM" id="SSF55957">
    <property type="entry name" value="Phosphoglucomutase, C-terminal domain"/>
    <property type="match status" value="1"/>
</dbReference>
<evidence type="ECO:0000313" key="14">
    <source>
        <dbReference type="EMBL" id="RFT07597.1"/>
    </source>
</evidence>
<comment type="caution">
    <text evidence="14">The sequence shown here is derived from an EMBL/GenBank/DDBJ whole genome shotgun (WGS) entry which is preliminary data.</text>
</comment>
<evidence type="ECO:0000259" key="12">
    <source>
        <dbReference type="Pfam" id="PF02879"/>
    </source>
</evidence>
<sequence length="578" mass="63436">MSYQQQFHRWLHSDALSPEEKAQLQAIADDPKEVEDRFFGLLEFGTAGLRGVMGLGLRRMNVHVIRHATQAFAQVILAEGPAAAAQGVAICYDCRVHSQEFARAAAGVMAANGIPVRLFEAMRPTPELSFAVREYGCVAGLNVTASHNPPEYNGYKVYWSDGAQLPPQHAAAIAAQMEALDVFDDVRTMDYEQARAQGLITLLGRETDDKFLSHVLDQINDRQAVAQVTDAFRMVYTPFHGTGYQQIPYVLEQLGIRYLHCVPEQMVIDGTFPTVKSPNPETPESFALAQKLAKEVDAQLILGSDPDADRVAIQVKDRKGDYVQISGNQTGVLLLDYLIGAKRRAGTLPENPVALKSLVTTQLAQVVAEANGVRCYNTFTGFKFMAEKKNQLEAAGQGHVIFSYEESIGYMIGDYVRDKDAVTAALLLTEMTAWYAARGMTLLDALQAIYETYGYYGENTLNLVMPGLEGMGKMQAIMAALRQTPPDQIAGTTVCLQRDYQTGTERDTATGETTAMELAGSNVLGYQLADGTTLVVRPSGTEPKIKVYVLASGTDSADCQRKVEQYTAWAETLRHWAD</sequence>
<evidence type="ECO:0000256" key="4">
    <source>
        <dbReference type="ARBA" id="ARBA00012728"/>
    </source>
</evidence>
<dbReference type="GO" id="GO:0004614">
    <property type="term" value="F:phosphoglucomutase activity"/>
    <property type="evidence" value="ECO:0007669"/>
    <property type="project" value="UniProtKB-EC"/>
</dbReference>
<evidence type="ECO:0000256" key="6">
    <source>
        <dbReference type="ARBA" id="ARBA00022723"/>
    </source>
</evidence>
<name>A0A3E2B6F1_9FIRM</name>
<dbReference type="RefSeq" id="WP_117141396.1">
    <property type="nucleotide sequence ID" value="NZ_CAKXKJ010000003.1"/>
</dbReference>
<dbReference type="GO" id="GO:0000287">
    <property type="term" value="F:magnesium ion binding"/>
    <property type="evidence" value="ECO:0007669"/>
    <property type="project" value="InterPro"/>
</dbReference>
<gene>
    <name evidence="14" type="ORF">DV520_00175</name>
</gene>
<feature type="domain" description="Alpha-D-phosphohexomutase C-terminal" evidence="10">
    <location>
        <begin position="522"/>
        <end position="552"/>
    </location>
</feature>
<dbReference type="InterPro" id="IPR016066">
    <property type="entry name" value="A-D-PHexomutase_CS"/>
</dbReference>
<dbReference type="PANTHER" id="PTHR45745">
    <property type="entry name" value="PHOSPHOMANNOMUTASE 45A"/>
    <property type="match status" value="1"/>
</dbReference>
<dbReference type="InterPro" id="IPR005843">
    <property type="entry name" value="A-D-PHexomutase_C"/>
</dbReference>
<dbReference type="Gene3D" id="3.40.120.10">
    <property type="entry name" value="Alpha-D-Glucose-1,6-Bisphosphate, subunit A, domain 3"/>
    <property type="match status" value="3"/>
</dbReference>
<evidence type="ECO:0000259" key="13">
    <source>
        <dbReference type="Pfam" id="PF02880"/>
    </source>
</evidence>
<feature type="domain" description="Alpha-D-phosphohexomutase alpha/beta/alpha" evidence="13">
    <location>
        <begin position="327"/>
        <end position="453"/>
    </location>
</feature>
<accession>A0A3E2B6F1</accession>
<dbReference type="PROSITE" id="PS00710">
    <property type="entry name" value="PGM_PMM"/>
    <property type="match status" value="1"/>
</dbReference>
<evidence type="ECO:0000256" key="5">
    <source>
        <dbReference type="ARBA" id="ARBA00022553"/>
    </source>
</evidence>
<keyword evidence="6 9" id="KW-0479">Metal-binding</keyword>
<comment type="cofactor">
    <cofactor evidence="2">
        <name>Mg(2+)</name>
        <dbReference type="ChEBI" id="CHEBI:18420"/>
    </cofactor>
</comment>
<dbReference type="Proteomes" id="UP000260649">
    <property type="component" value="Unassembled WGS sequence"/>
</dbReference>
<evidence type="ECO:0000259" key="10">
    <source>
        <dbReference type="Pfam" id="PF00408"/>
    </source>
</evidence>